<dbReference type="InterPro" id="IPR014284">
    <property type="entry name" value="RNA_pol_sigma-70_dom"/>
</dbReference>
<dbReference type="PROSITE" id="PS00715">
    <property type="entry name" value="SIGMA70_1"/>
    <property type="match status" value="1"/>
</dbReference>
<dbReference type="RefSeq" id="WP_092949968.1">
    <property type="nucleotide sequence ID" value="NZ_FOMQ01000002.1"/>
</dbReference>
<comment type="function">
    <text evidence="7">Sigma factors are initiation factors that promote the attachment of RNA polymerase to specific initiation sites and are then released. This sigma factor is involved in regulation of expression of heat shock genes.</text>
</comment>
<evidence type="ECO:0000256" key="7">
    <source>
        <dbReference type="HAMAP-Rule" id="MF_00961"/>
    </source>
</evidence>
<protein>
    <recommendedName>
        <fullName evidence="7 8">RNA polymerase sigma factor RpoH</fullName>
    </recommendedName>
    <alternativeName>
        <fullName evidence="7">RNA polymerase sigma-32 factor</fullName>
    </alternativeName>
</protein>
<dbReference type="SUPFAM" id="SSF88659">
    <property type="entry name" value="Sigma3 and sigma4 domains of RNA polymerase sigma factors"/>
    <property type="match status" value="1"/>
</dbReference>
<dbReference type="OrthoDB" id="9809557at2"/>
<evidence type="ECO:0000313" key="12">
    <source>
        <dbReference type="Proteomes" id="UP000199517"/>
    </source>
</evidence>
<dbReference type="EMBL" id="FOMQ01000002">
    <property type="protein sequence ID" value="SFD46299.1"/>
    <property type="molecule type" value="Genomic_DNA"/>
</dbReference>
<dbReference type="InterPro" id="IPR009042">
    <property type="entry name" value="RNA_pol_sigma70_r1_2"/>
</dbReference>
<feature type="region of interest" description="Sigma-70 factor domain-2" evidence="7">
    <location>
        <begin position="64"/>
        <end position="133"/>
    </location>
</feature>
<dbReference type="Pfam" id="PF04542">
    <property type="entry name" value="Sigma70_r2"/>
    <property type="match status" value="1"/>
</dbReference>
<feature type="short sequence motif" description="Interaction with polymerase core subunit RpoC" evidence="7">
    <location>
        <begin position="88"/>
        <end position="91"/>
    </location>
</feature>
<dbReference type="InterPro" id="IPR012759">
    <property type="entry name" value="RNA_pol_sigma_RpoH_proteobac"/>
</dbReference>
<dbReference type="Pfam" id="PF00140">
    <property type="entry name" value="Sigma70_r1_2"/>
    <property type="match status" value="1"/>
</dbReference>
<dbReference type="NCBIfam" id="NF005143">
    <property type="entry name" value="PRK06596.1"/>
    <property type="match status" value="1"/>
</dbReference>
<dbReference type="PANTHER" id="PTHR30376">
    <property type="entry name" value="SIGMA FACTOR RPOH HEAT SHOCK RELATED"/>
    <property type="match status" value="1"/>
</dbReference>
<dbReference type="InterPro" id="IPR007630">
    <property type="entry name" value="RNA_pol_sigma70_r4"/>
</dbReference>
<dbReference type="PANTHER" id="PTHR30376:SF3">
    <property type="entry name" value="RNA POLYMERASE SIGMA FACTOR RPOH"/>
    <property type="match status" value="1"/>
</dbReference>
<comment type="caution">
    <text evidence="7">Lacks conserved residue(s) required for the propagation of feature annotation.</text>
</comment>
<evidence type="ECO:0000256" key="2">
    <source>
        <dbReference type="ARBA" id="ARBA00023015"/>
    </source>
</evidence>
<dbReference type="GO" id="GO:0006352">
    <property type="term" value="P:DNA-templated transcription initiation"/>
    <property type="evidence" value="ECO:0007669"/>
    <property type="project" value="UniProtKB-UniRule"/>
</dbReference>
<evidence type="ECO:0000256" key="8">
    <source>
        <dbReference type="NCBIfam" id="TIGR02392"/>
    </source>
</evidence>
<keyword evidence="5 7" id="KW-0238">DNA-binding</keyword>
<dbReference type="SUPFAM" id="SSF88946">
    <property type="entry name" value="Sigma2 domain of RNA polymerase sigma factors"/>
    <property type="match status" value="1"/>
</dbReference>
<gene>
    <name evidence="7" type="primary">rpoH</name>
    <name evidence="11" type="ORF">SAMN04489710_102245</name>
</gene>
<dbReference type="InterPro" id="IPR000943">
    <property type="entry name" value="RNA_pol_sigma70"/>
</dbReference>
<dbReference type="PRINTS" id="PR00046">
    <property type="entry name" value="SIGMA70FCT"/>
</dbReference>
<evidence type="ECO:0000256" key="4">
    <source>
        <dbReference type="ARBA" id="ARBA00023082"/>
    </source>
</evidence>
<evidence type="ECO:0000256" key="5">
    <source>
        <dbReference type="ARBA" id="ARBA00023125"/>
    </source>
</evidence>
<dbReference type="Pfam" id="PF04545">
    <property type="entry name" value="Sigma70_r4"/>
    <property type="match status" value="1"/>
</dbReference>
<feature type="domain" description="RNA polymerase sigma-70" evidence="9">
    <location>
        <begin position="88"/>
        <end position="101"/>
    </location>
</feature>
<proteinExistence type="inferred from homology"/>
<dbReference type="CDD" id="cd06171">
    <property type="entry name" value="Sigma70_r4"/>
    <property type="match status" value="1"/>
</dbReference>
<keyword evidence="3 7" id="KW-0346">Stress response</keyword>
<dbReference type="PROSITE" id="PS00716">
    <property type="entry name" value="SIGMA70_2"/>
    <property type="match status" value="1"/>
</dbReference>
<organism evidence="11 12">
    <name type="scientific">Paracidovorax konjaci</name>
    <dbReference type="NCBI Taxonomy" id="32040"/>
    <lineage>
        <taxon>Bacteria</taxon>
        <taxon>Pseudomonadati</taxon>
        <taxon>Pseudomonadota</taxon>
        <taxon>Betaproteobacteria</taxon>
        <taxon>Burkholderiales</taxon>
        <taxon>Comamonadaceae</taxon>
        <taxon>Paracidovorax</taxon>
    </lineage>
</organism>
<name>A0A1I1SIJ1_9BURK</name>
<keyword evidence="12" id="KW-1185">Reference proteome</keyword>
<dbReference type="InterPro" id="IPR013324">
    <property type="entry name" value="RNA_pol_sigma_r3/r4-like"/>
</dbReference>
<keyword evidence="2 7" id="KW-0805">Transcription regulation</keyword>
<evidence type="ECO:0000259" key="10">
    <source>
        <dbReference type="PROSITE" id="PS00716"/>
    </source>
</evidence>
<feature type="DNA-binding region" description="H-T-H motif" evidence="7">
    <location>
        <begin position="280"/>
        <end position="299"/>
    </location>
</feature>
<keyword evidence="6 7" id="KW-0804">Transcription</keyword>
<accession>A0A1I1SIJ1</accession>
<dbReference type="STRING" id="32040.SAMN04489710_102245"/>
<evidence type="ECO:0000256" key="3">
    <source>
        <dbReference type="ARBA" id="ARBA00023016"/>
    </source>
</evidence>
<keyword evidence="4 7" id="KW-0731">Sigma factor</keyword>
<reference evidence="12" key="1">
    <citation type="submission" date="2016-10" db="EMBL/GenBank/DDBJ databases">
        <authorList>
            <person name="Varghese N."/>
            <person name="Submissions S."/>
        </authorList>
    </citation>
    <scope>NUCLEOTIDE SEQUENCE [LARGE SCALE GENOMIC DNA]</scope>
    <source>
        <strain evidence="12">DSM 7481</strain>
    </source>
</reference>
<sequence>MTIQSGTATTALAPANAWALIPPLGNLDAYISAVNRLPMLTAEEERNYARRLKEDNDVEAAGRMVMSHLRLVVSIARQYLGYGLPHGDLIQEGNVGLMKAVKRFDPDQNVRLVSYAMHWIKAEIHEYILKNWRMVKVATTKSQRKLFFNLRSMKQGFKANAANADAGTHRETLSEQEIDVVAQHLNVKREEVIEMETRLSGGDVMLDPSPSDDGEQAYGPIAYLADGAHEPTAMIESRQRDVLATDGIATALAALDDRSRRIVEERWLKVNDDGSGGMTLHELAAVYGVSAERIRQIEVAAMKKMKKALAEYA</sequence>
<evidence type="ECO:0000256" key="6">
    <source>
        <dbReference type="ARBA" id="ARBA00023163"/>
    </source>
</evidence>
<dbReference type="InterPro" id="IPR013325">
    <property type="entry name" value="RNA_pol_sigma_r2"/>
</dbReference>
<dbReference type="Proteomes" id="UP000199517">
    <property type="component" value="Unassembled WGS sequence"/>
</dbReference>
<dbReference type="FunFam" id="1.20.120.1810:FF:000001">
    <property type="entry name" value="RNA polymerase sigma factor RpoH"/>
    <property type="match status" value="1"/>
</dbReference>
<comment type="subunit">
    <text evidence="7">Interacts with the RNA polymerase core enzyme.</text>
</comment>
<evidence type="ECO:0000313" key="11">
    <source>
        <dbReference type="EMBL" id="SFD46299.1"/>
    </source>
</evidence>
<evidence type="ECO:0000256" key="1">
    <source>
        <dbReference type="ARBA" id="ARBA00022490"/>
    </source>
</evidence>
<comment type="subcellular location">
    <subcellularLocation>
        <location evidence="7">Cytoplasm</location>
    </subcellularLocation>
</comment>
<dbReference type="InterPro" id="IPR050813">
    <property type="entry name" value="Sigma-70_Factor"/>
</dbReference>
<dbReference type="InterPro" id="IPR007627">
    <property type="entry name" value="RNA_pol_sigma70_r2"/>
</dbReference>
<comment type="similarity">
    <text evidence="7">Belongs to the sigma-70 factor family. RpoH subfamily.</text>
</comment>
<dbReference type="Gene3D" id="1.10.601.10">
    <property type="entry name" value="RNA Polymerase Primary Sigma Factor"/>
    <property type="match status" value="1"/>
</dbReference>
<keyword evidence="1 7" id="KW-0963">Cytoplasm</keyword>
<dbReference type="Gene3D" id="1.20.140.160">
    <property type="match status" value="1"/>
</dbReference>
<dbReference type="AlphaFoldDB" id="A0A1I1SIJ1"/>
<feature type="domain" description="RNA polymerase sigma-70" evidence="10">
    <location>
        <begin position="279"/>
        <end position="305"/>
    </location>
</feature>
<dbReference type="HAMAP" id="MF_00961">
    <property type="entry name" value="Sigma70_RpoH"/>
    <property type="match status" value="1"/>
</dbReference>
<dbReference type="NCBIfam" id="TIGR02937">
    <property type="entry name" value="sigma70-ECF"/>
    <property type="match status" value="1"/>
</dbReference>
<dbReference type="GO" id="GO:0003677">
    <property type="term" value="F:DNA binding"/>
    <property type="evidence" value="ECO:0007669"/>
    <property type="project" value="UniProtKB-UniRule"/>
</dbReference>
<dbReference type="GO" id="GO:0005737">
    <property type="term" value="C:cytoplasm"/>
    <property type="evidence" value="ECO:0007669"/>
    <property type="project" value="UniProtKB-SubCell"/>
</dbReference>
<dbReference type="GO" id="GO:0009408">
    <property type="term" value="P:response to heat"/>
    <property type="evidence" value="ECO:0007669"/>
    <property type="project" value="UniProtKB-UniRule"/>
</dbReference>
<dbReference type="GO" id="GO:0016987">
    <property type="term" value="F:sigma factor activity"/>
    <property type="evidence" value="ECO:0007669"/>
    <property type="project" value="UniProtKB-UniRule"/>
</dbReference>
<evidence type="ECO:0000259" key="9">
    <source>
        <dbReference type="PROSITE" id="PS00715"/>
    </source>
</evidence>
<dbReference type="NCBIfam" id="TIGR02392">
    <property type="entry name" value="rpoH_proteo"/>
    <property type="match status" value="1"/>
</dbReference>